<dbReference type="Pfam" id="PF02870">
    <property type="entry name" value="Methyltransf_1N"/>
    <property type="match status" value="1"/>
</dbReference>
<evidence type="ECO:0000256" key="8">
    <source>
        <dbReference type="ARBA" id="ARBA00049348"/>
    </source>
</evidence>
<dbReference type="NCBIfam" id="TIGR00589">
    <property type="entry name" value="ogt"/>
    <property type="match status" value="1"/>
</dbReference>
<dbReference type="InterPro" id="IPR001497">
    <property type="entry name" value="MethylDNA_cys_MeTrfase_AS"/>
</dbReference>
<dbReference type="RefSeq" id="WP_099153468.1">
    <property type="nucleotide sequence ID" value="NZ_PDUD01000034.1"/>
</dbReference>
<dbReference type="GO" id="GO:0005737">
    <property type="term" value="C:cytoplasm"/>
    <property type="evidence" value="ECO:0007669"/>
    <property type="project" value="UniProtKB-SubCell"/>
</dbReference>
<dbReference type="InterPro" id="IPR023546">
    <property type="entry name" value="MGMT"/>
</dbReference>
<dbReference type="EMBL" id="PDUD01000034">
    <property type="protein sequence ID" value="PHN03027.1"/>
    <property type="molecule type" value="Genomic_DNA"/>
</dbReference>
<dbReference type="SUPFAM" id="SSF46767">
    <property type="entry name" value="Methylated DNA-protein cysteine methyltransferase, C-terminal domain"/>
    <property type="match status" value="1"/>
</dbReference>
<evidence type="ECO:0000256" key="2">
    <source>
        <dbReference type="ARBA" id="ARBA00008711"/>
    </source>
</evidence>
<dbReference type="Gene3D" id="1.10.10.10">
    <property type="entry name" value="Winged helix-like DNA-binding domain superfamily/Winged helix DNA-binding domain"/>
    <property type="match status" value="1"/>
</dbReference>
<dbReference type="Gene3D" id="3.30.160.70">
    <property type="entry name" value="Methylated DNA-protein cysteine methyltransferase domain"/>
    <property type="match status" value="1"/>
</dbReference>
<evidence type="ECO:0000256" key="6">
    <source>
        <dbReference type="ARBA" id="ARBA00022763"/>
    </source>
</evidence>
<dbReference type="InterPro" id="IPR008332">
    <property type="entry name" value="MethylG_MeTrfase_N"/>
</dbReference>
<evidence type="ECO:0000313" key="12">
    <source>
        <dbReference type="EMBL" id="PHN03027.1"/>
    </source>
</evidence>
<comment type="catalytic activity">
    <reaction evidence="1 9">
        <text>a 4-O-methyl-thymidine in DNA + L-cysteinyl-[protein] = a thymidine in DNA + S-methyl-L-cysteinyl-[protein]</text>
        <dbReference type="Rhea" id="RHEA:53428"/>
        <dbReference type="Rhea" id="RHEA-COMP:10131"/>
        <dbReference type="Rhea" id="RHEA-COMP:10132"/>
        <dbReference type="Rhea" id="RHEA-COMP:13555"/>
        <dbReference type="Rhea" id="RHEA-COMP:13556"/>
        <dbReference type="ChEBI" id="CHEBI:29950"/>
        <dbReference type="ChEBI" id="CHEBI:82612"/>
        <dbReference type="ChEBI" id="CHEBI:137386"/>
        <dbReference type="ChEBI" id="CHEBI:137387"/>
        <dbReference type="EC" id="2.1.1.63"/>
    </reaction>
</comment>
<dbReference type="CDD" id="cd06445">
    <property type="entry name" value="ATase"/>
    <property type="match status" value="1"/>
</dbReference>
<dbReference type="PANTHER" id="PTHR10815:SF13">
    <property type="entry name" value="METHYLATED-DNA--PROTEIN-CYSTEINE METHYLTRANSFERASE"/>
    <property type="match status" value="1"/>
</dbReference>
<feature type="domain" description="Methylated-DNA-[protein]-cysteine S-methyltransferase DNA binding" evidence="10">
    <location>
        <begin position="72"/>
        <end position="151"/>
    </location>
</feature>
<evidence type="ECO:0000256" key="7">
    <source>
        <dbReference type="ARBA" id="ARBA00023204"/>
    </source>
</evidence>
<evidence type="ECO:0000313" key="13">
    <source>
        <dbReference type="Proteomes" id="UP000223913"/>
    </source>
</evidence>
<keyword evidence="6 9" id="KW-0227">DNA damage</keyword>
<evidence type="ECO:0000256" key="9">
    <source>
        <dbReference type="HAMAP-Rule" id="MF_00772"/>
    </source>
</evidence>
<dbReference type="GO" id="GO:0032259">
    <property type="term" value="P:methylation"/>
    <property type="evidence" value="ECO:0007669"/>
    <property type="project" value="UniProtKB-KW"/>
</dbReference>
<comment type="similarity">
    <text evidence="2 9">Belongs to the MGMT family.</text>
</comment>
<dbReference type="PANTHER" id="PTHR10815">
    <property type="entry name" value="METHYLATED-DNA--PROTEIN-CYSTEINE METHYLTRANSFERASE"/>
    <property type="match status" value="1"/>
</dbReference>
<dbReference type="Pfam" id="PF01035">
    <property type="entry name" value="DNA_binding_1"/>
    <property type="match status" value="1"/>
</dbReference>
<keyword evidence="7 9" id="KW-0234">DNA repair</keyword>
<evidence type="ECO:0000259" key="11">
    <source>
        <dbReference type="Pfam" id="PF02870"/>
    </source>
</evidence>
<accession>A0A2D0N3K7</accession>
<gene>
    <name evidence="12" type="ORF">CRP01_28495</name>
</gene>
<dbReference type="PROSITE" id="PS00374">
    <property type="entry name" value="MGMT"/>
    <property type="match status" value="1"/>
</dbReference>
<sequence>MLATAHYLSPFGCFCIQGSTKGIRKVQLVDTKPCPAGPIAPVLKDCVVQLDEYFKGQRQDFDLKLDWEGATDFHKAVWSALLEIPYGHTTSYLKIAEKLGDPKSIRAVGQANRRNPVAIIVPCHRVIAKNGDLQGYFYGLDMKRRLLELENPRSFARQGSLF</sequence>
<evidence type="ECO:0000256" key="1">
    <source>
        <dbReference type="ARBA" id="ARBA00001286"/>
    </source>
</evidence>
<evidence type="ECO:0000256" key="4">
    <source>
        <dbReference type="ARBA" id="ARBA00022603"/>
    </source>
</evidence>
<dbReference type="InterPro" id="IPR036217">
    <property type="entry name" value="MethylDNA_cys_MeTrfase_DNAb"/>
</dbReference>
<evidence type="ECO:0000259" key="10">
    <source>
        <dbReference type="Pfam" id="PF01035"/>
    </source>
</evidence>
<keyword evidence="4 9" id="KW-0489">Methyltransferase</keyword>
<dbReference type="Proteomes" id="UP000223913">
    <property type="component" value="Unassembled WGS sequence"/>
</dbReference>
<keyword evidence="5 9" id="KW-0808">Transferase</keyword>
<comment type="subcellular location">
    <subcellularLocation>
        <location evidence="9">Cytoplasm</location>
    </subcellularLocation>
</comment>
<evidence type="ECO:0000256" key="3">
    <source>
        <dbReference type="ARBA" id="ARBA00022490"/>
    </source>
</evidence>
<evidence type="ECO:0000256" key="5">
    <source>
        <dbReference type="ARBA" id="ARBA00022679"/>
    </source>
</evidence>
<dbReference type="InterPro" id="IPR014048">
    <property type="entry name" value="MethylDNA_cys_MeTrfase_DNA-bd"/>
</dbReference>
<organism evidence="12 13">
    <name type="scientific">Flavilitoribacter nigricans (strain ATCC 23147 / DSM 23189 / NBRC 102662 / NCIMB 1420 / SS-2)</name>
    <name type="common">Lewinella nigricans</name>
    <dbReference type="NCBI Taxonomy" id="1122177"/>
    <lineage>
        <taxon>Bacteria</taxon>
        <taxon>Pseudomonadati</taxon>
        <taxon>Bacteroidota</taxon>
        <taxon>Saprospiria</taxon>
        <taxon>Saprospirales</taxon>
        <taxon>Lewinellaceae</taxon>
        <taxon>Flavilitoribacter</taxon>
    </lineage>
</organism>
<feature type="active site" description="Nucleophile; methyl group acceptor" evidence="9">
    <location>
        <position position="123"/>
    </location>
</feature>
<comment type="caution">
    <text evidence="12">The sequence shown here is derived from an EMBL/GenBank/DDBJ whole genome shotgun (WGS) entry which is preliminary data.</text>
</comment>
<comment type="miscellaneous">
    <text evidence="9">This enzyme catalyzes only one turnover and therefore is not strictly catalytic. According to one definition, an enzyme is a biocatalyst that acts repeatedly and over many reaction cycles.</text>
</comment>
<feature type="domain" description="Methylguanine DNA methyltransferase ribonuclease-like" evidence="11">
    <location>
        <begin position="6"/>
        <end position="66"/>
    </location>
</feature>
<comment type="function">
    <text evidence="9">Involved in the cellular defense against the biological effects of O6-methylguanine (O6-MeG) and O4-methylthymine (O4-MeT) in DNA. Repairs the methylated nucleobase in DNA by stoichiometrically transferring the methyl group to a cysteine residue in the enzyme. This is a suicide reaction: the enzyme is irreversibly inactivated.</text>
</comment>
<protein>
    <recommendedName>
        <fullName evidence="9">Methylated-DNA--protein-cysteine methyltransferase</fullName>
        <ecNumber evidence="9">2.1.1.63</ecNumber>
    </recommendedName>
    <alternativeName>
        <fullName evidence="9">6-O-methylguanine-DNA methyltransferase</fullName>
        <shortName evidence="9">MGMT</shortName>
    </alternativeName>
    <alternativeName>
        <fullName evidence="9">O-6-methylguanine-DNA-alkyltransferase</fullName>
    </alternativeName>
</protein>
<dbReference type="FunFam" id="1.10.10.10:FF:000214">
    <property type="entry name" value="Methylated-DNA--protein-cysteine methyltransferase"/>
    <property type="match status" value="1"/>
</dbReference>
<proteinExistence type="inferred from homology"/>
<reference evidence="12 13" key="1">
    <citation type="submission" date="2017-10" db="EMBL/GenBank/DDBJ databases">
        <title>The draft genome sequence of Lewinella nigricans NBRC 102662.</title>
        <authorList>
            <person name="Wang K."/>
        </authorList>
    </citation>
    <scope>NUCLEOTIDE SEQUENCE [LARGE SCALE GENOMIC DNA]</scope>
    <source>
        <strain evidence="12 13">NBRC 102662</strain>
    </source>
</reference>
<dbReference type="InterPro" id="IPR036631">
    <property type="entry name" value="MGMT_N_sf"/>
</dbReference>
<keyword evidence="13" id="KW-1185">Reference proteome</keyword>
<dbReference type="GO" id="GO:0003908">
    <property type="term" value="F:methylated-DNA-[protein]-cysteine S-methyltransferase activity"/>
    <property type="evidence" value="ECO:0007669"/>
    <property type="project" value="UniProtKB-UniRule"/>
</dbReference>
<name>A0A2D0N3K7_FLAN2</name>
<dbReference type="GO" id="GO:0006307">
    <property type="term" value="P:DNA alkylation repair"/>
    <property type="evidence" value="ECO:0007669"/>
    <property type="project" value="UniProtKB-UniRule"/>
</dbReference>
<keyword evidence="3 9" id="KW-0963">Cytoplasm</keyword>
<dbReference type="EC" id="2.1.1.63" evidence="9"/>
<dbReference type="InterPro" id="IPR036388">
    <property type="entry name" value="WH-like_DNA-bd_sf"/>
</dbReference>
<dbReference type="AlphaFoldDB" id="A0A2D0N3K7"/>
<dbReference type="SUPFAM" id="SSF53155">
    <property type="entry name" value="Methylated DNA-protein cysteine methyltransferase domain"/>
    <property type="match status" value="1"/>
</dbReference>
<comment type="catalytic activity">
    <reaction evidence="8 9">
        <text>a 6-O-methyl-2'-deoxyguanosine in DNA + L-cysteinyl-[protein] = S-methyl-L-cysteinyl-[protein] + a 2'-deoxyguanosine in DNA</text>
        <dbReference type="Rhea" id="RHEA:24000"/>
        <dbReference type="Rhea" id="RHEA-COMP:10131"/>
        <dbReference type="Rhea" id="RHEA-COMP:10132"/>
        <dbReference type="Rhea" id="RHEA-COMP:11367"/>
        <dbReference type="Rhea" id="RHEA-COMP:11368"/>
        <dbReference type="ChEBI" id="CHEBI:29950"/>
        <dbReference type="ChEBI" id="CHEBI:82612"/>
        <dbReference type="ChEBI" id="CHEBI:85445"/>
        <dbReference type="ChEBI" id="CHEBI:85448"/>
        <dbReference type="EC" id="2.1.1.63"/>
    </reaction>
</comment>
<dbReference type="OrthoDB" id="9802228at2"/>
<dbReference type="HAMAP" id="MF_00772">
    <property type="entry name" value="OGT"/>
    <property type="match status" value="1"/>
</dbReference>